<keyword evidence="5" id="KW-1185">Reference proteome</keyword>
<reference evidence="4 5" key="1">
    <citation type="submission" date="2021-01" db="EMBL/GenBank/DDBJ databases">
        <title>Whole genome shotgun sequence of Verrucosispora qiuiae NBRC 106684.</title>
        <authorList>
            <person name="Komaki H."/>
            <person name="Tamura T."/>
        </authorList>
    </citation>
    <scope>NUCLEOTIDE SEQUENCE [LARGE SCALE GENOMIC DNA]</scope>
    <source>
        <strain evidence="4 5">NBRC 106684</strain>
    </source>
</reference>
<evidence type="ECO:0000313" key="4">
    <source>
        <dbReference type="EMBL" id="GIJ25582.1"/>
    </source>
</evidence>
<name>A0ABQ4J5Z8_9ACTN</name>
<dbReference type="EMBL" id="BOPC01000011">
    <property type="protein sequence ID" value="GIJ25582.1"/>
    <property type="molecule type" value="Genomic_DNA"/>
</dbReference>
<feature type="domain" description="ARB-07466-like C-terminal" evidence="3">
    <location>
        <begin position="240"/>
        <end position="347"/>
    </location>
</feature>
<dbReference type="Gene3D" id="6.10.250.3150">
    <property type="match status" value="1"/>
</dbReference>
<evidence type="ECO:0000256" key="2">
    <source>
        <dbReference type="SAM" id="SignalP"/>
    </source>
</evidence>
<evidence type="ECO:0000256" key="1">
    <source>
        <dbReference type="SAM" id="MobiDB-lite"/>
    </source>
</evidence>
<proteinExistence type="predicted"/>
<dbReference type="Proteomes" id="UP000653076">
    <property type="component" value="Unassembled WGS sequence"/>
</dbReference>
<comment type="caution">
    <text evidence="4">The sequence shown here is derived from an EMBL/GenBank/DDBJ whole genome shotgun (WGS) entry which is preliminary data.</text>
</comment>
<feature type="region of interest" description="Disordered" evidence="1">
    <location>
        <begin position="186"/>
        <end position="233"/>
    </location>
</feature>
<dbReference type="InterPro" id="IPR058593">
    <property type="entry name" value="ARB_07466-like_C"/>
</dbReference>
<keyword evidence="2" id="KW-0732">Signal</keyword>
<gene>
    <name evidence="4" type="ORF">Vqi01_07440</name>
</gene>
<feature type="compositionally biased region" description="Polar residues" evidence="1">
    <location>
        <begin position="204"/>
        <end position="233"/>
    </location>
</feature>
<protein>
    <recommendedName>
        <fullName evidence="3">ARB-07466-like C-terminal domain-containing protein</fullName>
    </recommendedName>
</protein>
<sequence length="356" mass="37544">MAALIAAVLILALTVALAPLRPATAAPQGLRAAAPSDVDDEGGTPALRAQLEAASKGYLDAKAALDRSIKRQKQLADQLSSTEEQLGERSAKVAEIAAQAYRSGRLGAASALLNSGSPAGFMDRAAALDAVAANEDRAIRELQATRDEVRKTKQALDVEVQEQRKQVAVMAKRKEQAERALTVANERAEAAERAERAAAANRAPTSSGRSSSATAKPAPRNSNGSWPAESCSVNDPTPANGCITPRTLHALQQAKAAGFTRYVSCYRSGGSGEHPKGRACDFAAQKNGFGGAATGGDRTYGNNLAAYFVNNADRLAVLYVIWYKQIWLPSSGWKSYSGARGDPSSDHTNHVHLSVY</sequence>
<evidence type="ECO:0000259" key="3">
    <source>
        <dbReference type="Pfam" id="PF26571"/>
    </source>
</evidence>
<feature type="chain" id="PRO_5047518774" description="ARB-07466-like C-terminal domain-containing protein" evidence="2">
    <location>
        <begin position="19"/>
        <end position="356"/>
    </location>
</feature>
<evidence type="ECO:0000313" key="5">
    <source>
        <dbReference type="Proteomes" id="UP000653076"/>
    </source>
</evidence>
<feature type="compositionally biased region" description="Basic and acidic residues" evidence="1">
    <location>
        <begin position="186"/>
        <end position="196"/>
    </location>
</feature>
<organism evidence="4 5">
    <name type="scientific">Micromonospora qiuiae</name>
    <dbReference type="NCBI Taxonomy" id="502268"/>
    <lineage>
        <taxon>Bacteria</taxon>
        <taxon>Bacillati</taxon>
        <taxon>Actinomycetota</taxon>
        <taxon>Actinomycetes</taxon>
        <taxon>Micromonosporales</taxon>
        <taxon>Micromonosporaceae</taxon>
        <taxon>Micromonospora</taxon>
    </lineage>
</organism>
<feature type="signal peptide" evidence="2">
    <location>
        <begin position="1"/>
        <end position="18"/>
    </location>
</feature>
<dbReference type="Pfam" id="PF26571">
    <property type="entry name" value="VldE"/>
    <property type="match status" value="1"/>
</dbReference>
<accession>A0ABQ4J5Z8</accession>